<dbReference type="InterPro" id="IPR012337">
    <property type="entry name" value="RNaseH-like_sf"/>
</dbReference>
<dbReference type="EMBL" id="MFZF01000020">
    <property type="protein sequence ID" value="OGK16189.1"/>
    <property type="molecule type" value="Genomic_DNA"/>
</dbReference>
<reference evidence="1 2" key="1">
    <citation type="journal article" date="2016" name="Nat. Commun.">
        <title>Thousands of microbial genomes shed light on interconnected biogeochemical processes in an aquifer system.</title>
        <authorList>
            <person name="Anantharaman K."/>
            <person name="Brown C.T."/>
            <person name="Hug L.A."/>
            <person name="Sharon I."/>
            <person name="Castelle C.J."/>
            <person name="Probst A.J."/>
            <person name="Thomas B.C."/>
            <person name="Singh A."/>
            <person name="Wilkins M.J."/>
            <person name="Karaoz U."/>
            <person name="Brodie E.L."/>
            <person name="Williams K.H."/>
            <person name="Hubbard S.S."/>
            <person name="Banfield J.F."/>
        </authorList>
    </citation>
    <scope>NUCLEOTIDE SEQUENCE [LARGE SCALE GENOMIC DNA]</scope>
</reference>
<evidence type="ECO:0000313" key="1">
    <source>
        <dbReference type="EMBL" id="OGK16189.1"/>
    </source>
</evidence>
<dbReference type="InterPro" id="IPR053392">
    <property type="entry name" value="Transposase_IS30-like"/>
</dbReference>
<dbReference type="NCBIfam" id="NF033563">
    <property type="entry name" value="transpos_IS30"/>
    <property type="match status" value="1"/>
</dbReference>
<dbReference type="PANTHER" id="PTHR10948">
    <property type="entry name" value="TRANSPOSASE"/>
    <property type="match status" value="1"/>
</dbReference>
<dbReference type="PANTHER" id="PTHR10948:SF23">
    <property type="entry name" value="TRANSPOSASE INSI FOR INSERTION SEQUENCE ELEMENT IS30A-RELATED"/>
    <property type="match status" value="1"/>
</dbReference>
<dbReference type="SUPFAM" id="SSF53098">
    <property type="entry name" value="Ribonuclease H-like"/>
    <property type="match status" value="1"/>
</dbReference>
<sequence length="77" mass="9138">MVAYFADPYSSWQRGGNENGNLWIRYYFPKGTDFSKVSKEELKDVEWELNTRPRKRLDFQTPLEVFTQHLEGGCGRF</sequence>
<dbReference type="InterPro" id="IPR036397">
    <property type="entry name" value="RNaseH_sf"/>
</dbReference>
<dbReference type="GO" id="GO:0005829">
    <property type="term" value="C:cytosol"/>
    <property type="evidence" value="ECO:0007669"/>
    <property type="project" value="TreeGrafter"/>
</dbReference>
<evidence type="ECO:0000313" key="2">
    <source>
        <dbReference type="Proteomes" id="UP000178372"/>
    </source>
</evidence>
<name>A0A1F7GBA4_9BACT</name>
<dbReference type="Gene3D" id="3.30.420.10">
    <property type="entry name" value="Ribonuclease H-like superfamily/Ribonuclease H"/>
    <property type="match status" value="1"/>
</dbReference>
<gene>
    <name evidence="1" type="ORF">A2690_01975</name>
</gene>
<comment type="caution">
    <text evidence="1">The sequence shown here is derived from an EMBL/GenBank/DDBJ whole genome shotgun (WGS) entry which is preliminary data.</text>
</comment>
<dbReference type="GO" id="GO:0032196">
    <property type="term" value="P:transposition"/>
    <property type="evidence" value="ECO:0007669"/>
    <property type="project" value="TreeGrafter"/>
</dbReference>
<dbReference type="InterPro" id="IPR051917">
    <property type="entry name" value="Transposase-Integrase"/>
</dbReference>
<dbReference type="Proteomes" id="UP000178372">
    <property type="component" value="Unassembled WGS sequence"/>
</dbReference>
<proteinExistence type="predicted"/>
<protein>
    <submittedName>
        <fullName evidence="1">Transposase</fullName>
    </submittedName>
</protein>
<accession>A0A1F7GBA4</accession>
<dbReference type="GO" id="GO:0003676">
    <property type="term" value="F:nucleic acid binding"/>
    <property type="evidence" value="ECO:0007669"/>
    <property type="project" value="InterPro"/>
</dbReference>
<dbReference type="AlphaFoldDB" id="A0A1F7GBA4"/>
<dbReference type="GO" id="GO:0004803">
    <property type="term" value="F:transposase activity"/>
    <property type="evidence" value="ECO:0007669"/>
    <property type="project" value="TreeGrafter"/>
</dbReference>
<organism evidence="1 2">
    <name type="scientific">Candidatus Roizmanbacteria bacterium RIFCSPHIGHO2_01_FULL_39_12b</name>
    <dbReference type="NCBI Taxonomy" id="1802030"/>
    <lineage>
        <taxon>Bacteria</taxon>
        <taxon>Candidatus Roizmaniibacteriota</taxon>
    </lineage>
</organism>